<proteinExistence type="predicted"/>
<evidence type="ECO:0000256" key="1">
    <source>
        <dbReference type="SAM" id="MobiDB-lite"/>
    </source>
</evidence>
<sequence>MIVACCTQRIRISKASSSEAPPVANPNIPNASSSAAETPHSDASGSRGKSALDERKEELILSNIKRSRGWPKSCGFQCDNQFELIEELKKKIAPRPIPRLMGLGNTKVTSKMDGAEGNLTIVPIEKGGRQEYSTGIRDPPG</sequence>
<feature type="region of interest" description="Disordered" evidence="1">
    <location>
        <begin position="119"/>
        <end position="141"/>
    </location>
</feature>
<dbReference type="Proteomes" id="UP000826656">
    <property type="component" value="Unassembled WGS sequence"/>
</dbReference>
<reference evidence="2 3" key="1">
    <citation type="journal article" date="2021" name="bioRxiv">
        <title>Chromosome-scale and haplotype-resolved genome assembly of a tetraploid potato cultivar.</title>
        <authorList>
            <person name="Sun H."/>
            <person name="Jiao W.-B."/>
            <person name="Krause K."/>
            <person name="Campoy J.A."/>
            <person name="Goel M."/>
            <person name="Folz-Donahue K."/>
            <person name="Kukat C."/>
            <person name="Huettel B."/>
            <person name="Schneeberger K."/>
        </authorList>
    </citation>
    <scope>NUCLEOTIDE SEQUENCE [LARGE SCALE GENOMIC DNA]</scope>
    <source>
        <strain evidence="2">SolTubOtavaFocal</strain>
        <tissue evidence="2">Leaves</tissue>
    </source>
</reference>
<evidence type="ECO:0000313" key="2">
    <source>
        <dbReference type="EMBL" id="KAH0776212.1"/>
    </source>
</evidence>
<name>A0ABQ7W639_SOLTU</name>
<accession>A0ABQ7W639</accession>
<organism evidence="2 3">
    <name type="scientific">Solanum tuberosum</name>
    <name type="common">Potato</name>
    <dbReference type="NCBI Taxonomy" id="4113"/>
    <lineage>
        <taxon>Eukaryota</taxon>
        <taxon>Viridiplantae</taxon>
        <taxon>Streptophyta</taxon>
        <taxon>Embryophyta</taxon>
        <taxon>Tracheophyta</taxon>
        <taxon>Spermatophyta</taxon>
        <taxon>Magnoliopsida</taxon>
        <taxon>eudicotyledons</taxon>
        <taxon>Gunneridae</taxon>
        <taxon>Pentapetalae</taxon>
        <taxon>asterids</taxon>
        <taxon>lamiids</taxon>
        <taxon>Solanales</taxon>
        <taxon>Solanaceae</taxon>
        <taxon>Solanoideae</taxon>
        <taxon>Solaneae</taxon>
        <taxon>Solanum</taxon>
    </lineage>
</organism>
<evidence type="ECO:0000313" key="3">
    <source>
        <dbReference type="Proteomes" id="UP000826656"/>
    </source>
</evidence>
<dbReference type="EMBL" id="JAIVGD010000003">
    <property type="protein sequence ID" value="KAH0776212.1"/>
    <property type="molecule type" value="Genomic_DNA"/>
</dbReference>
<feature type="compositionally biased region" description="Low complexity" evidence="1">
    <location>
        <begin position="20"/>
        <end position="36"/>
    </location>
</feature>
<gene>
    <name evidence="2" type="ORF">KY290_007623</name>
</gene>
<feature type="region of interest" description="Disordered" evidence="1">
    <location>
        <begin position="14"/>
        <end position="54"/>
    </location>
</feature>
<keyword evidence="3" id="KW-1185">Reference proteome</keyword>
<comment type="caution">
    <text evidence="2">The sequence shown here is derived from an EMBL/GenBank/DDBJ whole genome shotgun (WGS) entry which is preliminary data.</text>
</comment>
<protein>
    <submittedName>
        <fullName evidence="2">Uncharacterized protein</fullName>
    </submittedName>
</protein>